<proteinExistence type="predicted"/>
<name>A0A1W6KFT3_9GAMM</name>
<feature type="region of interest" description="Disordered" evidence="1">
    <location>
        <begin position="561"/>
        <end position="593"/>
    </location>
</feature>
<organism evidence="2 3">
    <name type="scientific">Marinobacter salarius</name>
    <dbReference type="NCBI Taxonomy" id="1420917"/>
    <lineage>
        <taxon>Bacteria</taxon>
        <taxon>Pseudomonadati</taxon>
        <taxon>Pseudomonadota</taxon>
        <taxon>Gammaproteobacteria</taxon>
        <taxon>Pseudomonadales</taxon>
        <taxon>Marinobacteraceae</taxon>
        <taxon>Marinobacter</taxon>
    </lineage>
</organism>
<evidence type="ECO:0000313" key="2">
    <source>
        <dbReference type="EMBL" id="ARM86284.1"/>
    </source>
</evidence>
<keyword evidence="2" id="KW-0614">Plasmid</keyword>
<sequence length="593" mass="65806">MNPEQKAAGYRQYTWSIPVFRANQVTEKVKALSGTAKKCGMPGFSLKYGGSSIQKINIDSQLIDMEMVDVTLIGGPPKINGWQFVAKIDHDDDAGNVVFGYNDDLINKSGREGLADWLAECKPNCEHCNVNRSRNSTFLFSHENDPASLVQLGSSCVKDFSGHPDPSTILLAATTFRDLMVELDDPDSIPGSTMTANAMLSFPYVVSVASAVVNQDGGWIPKDDHRGFPNPGATTAKVHNELLGKKPNVTISDADEERARHIIAWLTDERFDHKDQMYRANLSNLAKRGYVPKKGIGLAASAVVAFERELEKVQEMRANNGKPVSQYIGDKGERVERTVKLEKIIPCDGEFGISLLHLFRDVETGAKMTWFNSGTRSLAEGQTYDIKGRVKLHETRDGVKQTQLTRVSCPDIKLHDALCPGMDDAAVLKKLKKVGDIDAQTDRNETLLYKASKLNSFYSIGRAIVEELLERGADPGIRSSESGDTPFDIWVFTEEEDLVLRTLEKQPELAARWSDDRFAFYEVEDAPWVSKLKEVRDQQIEMLVEEKETSRIAAINSLFDNSDKKPGPVVGGEGNALSELDEDESEDNQLRLA</sequence>
<accession>A0A1W6KFT3</accession>
<reference evidence="2 3" key="1">
    <citation type="submission" date="2017-04" db="EMBL/GenBank/DDBJ databases">
        <title>Genome Sequence of Marinobacter salarius strain SMR5 Isolated from a culture of the Diatom Skeletonema marinoi.</title>
        <authorList>
            <person name="Topel M."/>
            <person name="Pinder M.I.M."/>
            <person name="Johansson O.N."/>
            <person name="Kourtchenko O."/>
            <person name="Godhe A."/>
            <person name="Clarke A.K."/>
        </authorList>
    </citation>
    <scope>NUCLEOTIDE SEQUENCE [LARGE SCALE GENOMIC DNA]</scope>
    <source>
        <strain evidence="2 3">SMR5</strain>
        <plasmid evidence="3">Plasmid psmr5</plasmid>
    </source>
</reference>
<evidence type="ECO:0000256" key="1">
    <source>
        <dbReference type="SAM" id="MobiDB-lite"/>
    </source>
</evidence>
<dbReference type="GeneID" id="77258160"/>
<evidence type="ECO:0000313" key="3">
    <source>
        <dbReference type="Proteomes" id="UP000193100"/>
    </source>
</evidence>
<geneLocation type="plasmid" evidence="3">
    <name>psmr5</name>
</geneLocation>
<dbReference type="Gene3D" id="1.25.40.20">
    <property type="entry name" value="Ankyrin repeat-containing domain"/>
    <property type="match status" value="1"/>
</dbReference>
<dbReference type="RefSeq" id="WP_157665666.1">
    <property type="nucleotide sequence ID" value="NZ_CP020932.1"/>
</dbReference>
<dbReference type="AlphaFoldDB" id="A0A1W6KFT3"/>
<protein>
    <submittedName>
        <fullName evidence="2">Uncharacterized protein</fullName>
    </submittedName>
</protein>
<dbReference type="Proteomes" id="UP000193100">
    <property type="component" value="Plasmid pSMR5"/>
</dbReference>
<dbReference type="EMBL" id="CP020932">
    <property type="protein sequence ID" value="ARM86284.1"/>
    <property type="molecule type" value="Genomic_DNA"/>
</dbReference>
<dbReference type="InterPro" id="IPR036770">
    <property type="entry name" value="Ankyrin_rpt-contain_sf"/>
</dbReference>
<gene>
    <name evidence="2" type="ORF">MARSALSMR5_04267</name>
</gene>